<dbReference type="Gramene" id="Bo7g045060.1">
    <property type="protein sequence ID" value="Bo7g045060.1"/>
    <property type="gene ID" value="Bo7g045060"/>
</dbReference>
<reference evidence="2 3" key="1">
    <citation type="journal article" date="2014" name="Genome Biol.">
        <title>Transcriptome and methylome profiling reveals relics of genome dominance in the mesopolyploid Brassica oleracea.</title>
        <authorList>
            <person name="Parkin I.A."/>
            <person name="Koh C."/>
            <person name="Tang H."/>
            <person name="Robinson S.J."/>
            <person name="Kagale S."/>
            <person name="Clarke W.E."/>
            <person name="Town C.D."/>
            <person name="Nixon J."/>
            <person name="Krishnakumar V."/>
            <person name="Bidwell S.L."/>
            <person name="Denoeud F."/>
            <person name="Belcram H."/>
            <person name="Links M.G."/>
            <person name="Just J."/>
            <person name="Clarke C."/>
            <person name="Bender T."/>
            <person name="Huebert T."/>
            <person name="Mason A.S."/>
            <person name="Pires J.C."/>
            <person name="Barker G."/>
            <person name="Moore J."/>
            <person name="Walley P.G."/>
            <person name="Manoli S."/>
            <person name="Batley J."/>
            <person name="Edwards D."/>
            <person name="Nelson M.N."/>
            <person name="Wang X."/>
            <person name="Paterson A.H."/>
            <person name="King G."/>
            <person name="Bancroft I."/>
            <person name="Chalhoub B."/>
            <person name="Sharpe A.G."/>
        </authorList>
    </citation>
    <scope>NUCLEOTIDE SEQUENCE</scope>
    <source>
        <strain evidence="2 3">cv. TO1000</strain>
    </source>
</reference>
<keyword evidence="3" id="KW-1185">Reference proteome</keyword>
<proteinExistence type="predicted"/>
<sequence>MHGLVSYRRFGRARSLCSDRTLVRAPSLRSDRAPARAQSLRRDGAEWAFGRHVVTDFWLGLGRYVATERSTRLVAAYRSFSSSCPMIRLGFIKCNVGSSWDASSHKCGAAWIVRDHHAIPLLHSRRAFSSVFSPFEADLFSIMWSLEALRDLHTTKVIHEVSFAEAWKAFISPEKFPNVSYVLSRLRIIANDFEHFQLLLSPPGINSAALSIALSVTKDRRYQSYMARGGPSWLSSYLRSEASGGSSAS</sequence>
<evidence type="ECO:0000313" key="2">
    <source>
        <dbReference type="EnsemblPlants" id="Bo7g045060.1"/>
    </source>
</evidence>
<dbReference type="InterPro" id="IPR002156">
    <property type="entry name" value="RNaseH_domain"/>
</dbReference>
<name>A0A0D3D5X8_BRAOL</name>
<evidence type="ECO:0000259" key="1">
    <source>
        <dbReference type="Pfam" id="PF13456"/>
    </source>
</evidence>
<reference evidence="2" key="2">
    <citation type="submission" date="2015-03" db="UniProtKB">
        <authorList>
            <consortium name="EnsemblPlants"/>
        </authorList>
    </citation>
    <scope>IDENTIFICATION</scope>
</reference>
<protein>
    <recommendedName>
        <fullName evidence="1">RNase H type-1 domain-containing protein</fullName>
    </recommendedName>
</protein>
<accession>A0A0D3D5X8</accession>
<dbReference type="HOGENOM" id="CLU_1117060_0_0_1"/>
<dbReference type="EnsemblPlants" id="Bo7g045060.1">
    <property type="protein sequence ID" value="Bo7g045060.1"/>
    <property type="gene ID" value="Bo7g045060"/>
</dbReference>
<feature type="domain" description="RNase H type-1" evidence="1">
    <location>
        <begin position="97"/>
        <end position="213"/>
    </location>
</feature>
<dbReference type="GO" id="GO:0003676">
    <property type="term" value="F:nucleic acid binding"/>
    <property type="evidence" value="ECO:0007669"/>
    <property type="project" value="InterPro"/>
</dbReference>
<dbReference type="Pfam" id="PF13456">
    <property type="entry name" value="RVT_3"/>
    <property type="match status" value="1"/>
</dbReference>
<dbReference type="eggNOG" id="KOG1075">
    <property type="taxonomic scope" value="Eukaryota"/>
</dbReference>
<dbReference type="GO" id="GO:0004523">
    <property type="term" value="F:RNA-DNA hybrid ribonuclease activity"/>
    <property type="evidence" value="ECO:0007669"/>
    <property type="project" value="InterPro"/>
</dbReference>
<evidence type="ECO:0000313" key="3">
    <source>
        <dbReference type="Proteomes" id="UP000032141"/>
    </source>
</evidence>
<organism evidence="2 3">
    <name type="scientific">Brassica oleracea var. oleracea</name>
    <dbReference type="NCBI Taxonomy" id="109376"/>
    <lineage>
        <taxon>Eukaryota</taxon>
        <taxon>Viridiplantae</taxon>
        <taxon>Streptophyta</taxon>
        <taxon>Embryophyta</taxon>
        <taxon>Tracheophyta</taxon>
        <taxon>Spermatophyta</taxon>
        <taxon>Magnoliopsida</taxon>
        <taxon>eudicotyledons</taxon>
        <taxon>Gunneridae</taxon>
        <taxon>Pentapetalae</taxon>
        <taxon>rosids</taxon>
        <taxon>malvids</taxon>
        <taxon>Brassicales</taxon>
        <taxon>Brassicaceae</taxon>
        <taxon>Brassiceae</taxon>
        <taxon>Brassica</taxon>
    </lineage>
</organism>
<dbReference type="Proteomes" id="UP000032141">
    <property type="component" value="Chromosome C7"/>
</dbReference>
<dbReference type="AlphaFoldDB" id="A0A0D3D5X8"/>